<evidence type="ECO:0000256" key="2">
    <source>
        <dbReference type="SAM" id="MobiDB-lite"/>
    </source>
</evidence>
<dbReference type="Gene3D" id="3.10.10.10">
    <property type="entry name" value="HIV Type 1 Reverse Transcriptase, subunit A, domain 1"/>
    <property type="match status" value="1"/>
</dbReference>
<dbReference type="GO" id="GO:0003676">
    <property type="term" value="F:nucleic acid binding"/>
    <property type="evidence" value="ECO:0007669"/>
    <property type="project" value="InterPro"/>
</dbReference>
<feature type="region of interest" description="Disordered" evidence="2">
    <location>
        <begin position="270"/>
        <end position="393"/>
    </location>
</feature>
<dbReference type="InterPro" id="IPR012337">
    <property type="entry name" value="RNaseH-like_sf"/>
</dbReference>
<dbReference type="InterPro" id="IPR001584">
    <property type="entry name" value="Integrase_cat-core"/>
</dbReference>
<dbReference type="Pfam" id="PF00665">
    <property type="entry name" value="rve"/>
    <property type="match status" value="1"/>
</dbReference>
<protein>
    <recommendedName>
        <fullName evidence="1">RNA-directed DNA polymerase</fullName>
        <ecNumber evidence="1">2.7.7.49</ecNumber>
    </recommendedName>
</protein>
<dbReference type="Gene3D" id="3.30.70.270">
    <property type="match status" value="1"/>
</dbReference>
<feature type="domain" description="Integrase catalytic" evidence="3">
    <location>
        <begin position="836"/>
        <end position="994"/>
    </location>
</feature>
<dbReference type="Gene3D" id="3.30.420.10">
    <property type="entry name" value="Ribonuclease H-like superfamily/Ribonuclease H"/>
    <property type="match status" value="1"/>
</dbReference>
<dbReference type="Pfam" id="PF12259">
    <property type="entry name" value="Baculo_F"/>
    <property type="match status" value="1"/>
</dbReference>
<dbReference type="GO" id="GO:0015074">
    <property type="term" value="P:DNA integration"/>
    <property type="evidence" value="ECO:0007669"/>
    <property type="project" value="InterPro"/>
</dbReference>
<dbReference type="PANTHER" id="PTHR37984:SF5">
    <property type="entry name" value="PROTEIN NYNRIN-LIKE"/>
    <property type="match status" value="1"/>
</dbReference>
<accession>A0AAE1LAT4</accession>
<dbReference type="EMBL" id="JAHWGI010000302">
    <property type="protein sequence ID" value="KAK3912813.1"/>
    <property type="molecule type" value="Genomic_DNA"/>
</dbReference>
<dbReference type="CDD" id="cd01647">
    <property type="entry name" value="RT_LTR"/>
    <property type="match status" value="1"/>
</dbReference>
<dbReference type="SUPFAM" id="SSF56672">
    <property type="entry name" value="DNA/RNA polymerases"/>
    <property type="match status" value="1"/>
</dbReference>
<organism evidence="4 5">
    <name type="scientific">Frankliniella fusca</name>
    <dbReference type="NCBI Taxonomy" id="407009"/>
    <lineage>
        <taxon>Eukaryota</taxon>
        <taxon>Metazoa</taxon>
        <taxon>Ecdysozoa</taxon>
        <taxon>Arthropoda</taxon>
        <taxon>Hexapoda</taxon>
        <taxon>Insecta</taxon>
        <taxon>Pterygota</taxon>
        <taxon>Neoptera</taxon>
        <taxon>Paraneoptera</taxon>
        <taxon>Thysanoptera</taxon>
        <taxon>Terebrantia</taxon>
        <taxon>Thripoidea</taxon>
        <taxon>Thripidae</taxon>
        <taxon>Frankliniella</taxon>
    </lineage>
</organism>
<dbReference type="InterPro" id="IPR043502">
    <property type="entry name" value="DNA/RNA_pol_sf"/>
</dbReference>
<dbReference type="InterPro" id="IPR041588">
    <property type="entry name" value="Integrase_H2C2"/>
</dbReference>
<dbReference type="PANTHER" id="PTHR37984">
    <property type="entry name" value="PROTEIN CBG26694"/>
    <property type="match status" value="1"/>
</dbReference>
<keyword evidence="5" id="KW-1185">Reference proteome</keyword>
<dbReference type="Gene3D" id="1.10.340.70">
    <property type="match status" value="1"/>
</dbReference>
<reference evidence="4" key="1">
    <citation type="submission" date="2021-07" db="EMBL/GenBank/DDBJ databases">
        <authorList>
            <person name="Catto M.A."/>
            <person name="Jacobson A."/>
            <person name="Kennedy G."/>
            <person name="Labadie P."/>
            <person name="Hunt B.G."/>
            <person name="Srinivasan R."/>
        </authorList>
    </citation>
    <scope>NUCLEOTIDE SEQUENCE</scope>
    <source>
        <strain evidence="4">PL_HMW_Pooled</strain>
        <tissue evidence="4">Head</tissue>
    </source>
</reference>
<evidence type="ECO:0000313" key="4">
    <source>
        <dbReference type="EMBL" id="KAK3912813.1"/>
    </source>
</evidence>
<dbReference type="InterPro" id="IPR050951">
    <property type="entry name" value="Retrovirus_Pol_polyprotein"/>
</dbReference>
<dbReference type="PROSITE" id="PS50994">
    <property type="entry name" value="INTEGRASE"/>
    <property type="match status" value="1"/>
</dbReference>
<feature type="compositionally biased region" description="Low complexity" evidence="2">
    <location>
        <begin position="360"/>
        <end position="376"/>
    </location>
</feature>
<dbReference type="InterPro" id="IPR043128">
    <property type="entry name" value="Rev_trsase/Diguanyl_cyclase"/>
</dbReference>
<dbReference type="InterPro" id="IPR022048">
    <property type="entry name" value="Envelope_fusion-like"/>
</dbReference>
<evidence type="ECO:0000313" key="5">
    <source>
        <dbReference type="Proteomes" id="UP001219518"/>
    </source>
</evidence>
<name>A0AAE1LAT4_9NEOP</name>
<comment type="caution">
    <text evidence="4">The sequence shown here is derived from an EMBL/GenBank/DDBJ whole genome shotgun (WGS) entry which is preliminary data.</text>
</comment>
<feature type="region of interest" description="Disordered" evidence="2">
    <location>
        <begin position="671"/>
        <end position="704"/>
    </location>
</feature>
<dbReference type="EC" id="2.7.7.49" evidence="1"/>
<proteinExistence type="predicted"/>
<dbReference type="Pfam" id="PF17921">
    <property type="entry name" value="Integrase_H2C2"/>
    <property type="match status" value="1"/>
</dbReference>
<reference evidence="4" key="2">
    <citation type="journal article" date="2023" name="BMC Genomics">
        <title>Pest status, molecular evolution, and epigenetic factors derived from the genome assembly of Frankliniella fusca, a thysanopteran phytovirus vector.</title>
        <authorList>
            <person name="Catto M.A."/>
            <person name="Labadie P.E."/>
            <person name="Jacobson A.L."/>
            <person name="Kennedy G.G."/>
            <person name="Srinivasan R."/>
            <person name="Hunt B.G."/>
        </authorList>
    </citation>
    <scope>NUCLEOTIDE SEQUENCE</scope>
    <source>
        <strain evidence="4">PL_HMW_Pooled</strain>
    </source>
</reference>
<evidence type="ECO:0000256" key="1">
    <source>
        <dbReference type="ARBA" id="ARBA00012493"/>
    </source>
</evidence>
<dbReference type="SUPFAM" id="SSF53098">
    <property type="entry name" value="Ribonuclease H-like"/>
    <property type="match status" value="1"/>
</dbReference>
<evidence type="ECO:0000259" key="3">
    <source>
        <dbReference type="PROSITE" id="PS50994"/>
    </source>
</evidence>
<dbReference type="InterPro" id="IPR036397">
    <property type="entry name" value="RNaseH_sf"/>
</dbReference>
<gene>
    <name evidence="4" type="ORF">KUF71_004763</name>
</gene>
<dbReference type="GO" id="GO:0003964">
    <property type="term" value="F:RNA-directed DNA polymerase activity"/>
    <property type="evidence" value="ECO:0007669"/>
    <property type="project" value="UniProtKB-EC"/>
</dbReference>
<feature type="region of interest" description="Disordered" evidence="2">
    <location>
        <begin position="60"/>
        <end position="131"/>
    </location>
</feature>
<sequence length="1549" mass="170066">MPSGDWADIRLREEALLGLDFFLAYGASINCDILTLEFPEFSTPLIPVSSTSSCVRALFPARPTRSRPDDTPASVSPVPRQRTGKASLTDLIHGKGEGAQPGGPSSAALKYTGRPGEQGAAPQDSGRAADAAAGDSVRVECGKAGVPQLECSFRIERGEFPVLVADKVTLPPNARTAVWVRPHKKGSGSSGLYVVEPGTESRPGLHVAFCLVSVKKGEPFRVILCNLTNEPLLVARNTLLGYLVRAAVADTPPPGAFPIKKVCAPRAVDNRKTPGLDLHSGPASPSPAGRVPAGDGRGSGPRPARDSSAAGIEGAGPWQCQGSSGAAPNQPGLHPEGRSSPERGGSPSRVGNPEDSAATRAACAPGDRPAGRPADGAGQGGGDPFATPPPSPAKLLAKAKLDHLSGPTRKAIEEIITEFADCFSLGSERVGTFPILTHKIPTEPGVIIRKASYKIPYAHRQTFQEEIERLLRLGIIVRSESEWSNPILFLVKELPDGKRKVRACLDARALNEVTLPSVNYQTRTMGETLDFLSGKLYLSKADVVSAFHTIPLAEEDAEKTAFVGLHGQKYHYVRGCFGLRDLPFTFQMAIDMALAGLPDAIAYFDDLDHSALLTRMLAKTIPYNITLQYLPGKTMPSDCLSRMPESVQSSALADPETLAAAPRTVTRTVVPTGSLPSMDLLHPPPPTPSERGRHRQGPPGPAPVRSLLPPALINREMVQAAQAADAECQRLMGNIKLYPELAIIDGVLVSRERPRRQRRARKNRPFVPIALRSAVVRQYHQVGHLSTRKTLAAVESKWAFPFMHRTIQREIKACPECAARNTSYYDVNAPLREVPICSRPMEGLECDLVGPVPKSSKQHDHILSIKCQFSKYVIFVPLRSTDTATICRKLEKHVFSRWGIPAWLKTDNGRNLCSAEMRAYLDNLNIKKIEVLPYSPHANSVEASHKTLGNILSKLVAENKRTWHTKLPRVMMSMNSAVHDSHKHQPHQVLTGHEFRYPFPEVVEEKQKEVSPTTYAEALKTKVHQIHCDVRRQLQASSRARIEASNKNRLWREFQIHDLVLYKDPRLPAGKLTHERWRGPLIVTHRHTENSYRIQEREPPYASYDVPLRAIKKYYKATPLPSARPSRPILKGEDAKRQPCSICNVHFMHLLQIAPDSVQWESAVDHHFGNYGNILDRLEEELAVLRDTLNIVRVQAFDREVGQVNENVKALIRSEFDHLRLAIQETRQNLEDVKVTMTPFEPAVSKTKREAIFAGGSTVLKFLFGVAKNADLTRLSARVDSIASNQRDLVHVTEENLSILNSTSYAARENSKQLERLANATSALAARLDDLSLSYEEDIAEVSRRMLTSMAISTSARIIREVLNSVQARISNLERAWSDTATVPEKSLLAVSDDLKNYIPLEPSDLHQCRGSTFKICSVNWDLKAATHPSCTIAAFTNQSDIAEKVCPVHLTTAMAPFFLNADKTHQWLYSLPGPTRATVSCPRAADASRLDSYVYQLEGAGVLTLDPHCEAVVDGHTLTSRALGQSSVSYNSSWAIIQVIAEQSKVNA</sequence>
<dbReference type="GO" id="GO:0042575">
    <property type="term" value="C:DNA polymerase complex"/>
    <property type="evidence" value="ECO:0007669"/>
    <property type="project" value="UniProtKB-ARBA"/>
</dbReference>
<dbReference type="Proteomes" id="UP001219518">
    <property type="component" value="Unassembled WGS sequence"/>
</dbReference>